<reference evidence="2 4" key="2">
    <citation type="submission" date="2017-05" db="EMBL/GenBank/DDBJ databases">
        <title>The draft genome of the hyperthermophilic archaeon 'Pyrodictium delaneyi strain Hulk', an iron and nitrate reducer, reveals the capacity for sulfate reduction.</title>
        <authorList>
            <person name="Demey L.M."/>
            <person name="Miller C."/>
            <person name="Manzella M."/>
            <person name="Reguera G."/>
            <person name="Kashefi K."/>
        </authorList>
    </citation>
    <scope>NUCLEOTIDE SEQUENCE [LARGE SCALE GENOMIC DNA]</scope>
    <source>
        <strain evidence="2 4">Hulk</strain>
    </source>
</reference>
<evidence type="ECO:0000313" key="4">
    <source>
        <dbReference type="Proteomes" id="UP000196694"/>
    </source>
</evidence>
<proteinExistence type="predicted"/>
<accession>A0A0P0N438</accession>
<dbReference type="KEGG" id="pdl:Pyrde_0840"/>
<evidence type="ECO:0000313" key="3">
    <source>
        <dbReference type="Proteomes" id="UP000058613"/>
    </source>
</evidence>
<dbReference type="EMBL" id="NCQP01000001">
    <property type="protein sequence ID" value="OWJ55489.1"/>
    <property type="molecule type" value="Genomic_DNA"/>
</dbReference>
<dbReference type="Proteomes" id="UP000196694">
    <property type="component" value="Unassembled WGS sequence"/>
</dbReference>
<dbReference type="Proteomes" id="UP000058613">
    <property type="component" value="Chromosome"/>
</dbReference>
<evidence type="ECO:0000313" key="1">
    <source>
        <dbReference type="EMBL" id="ALL00890.1"/>
    </source>
</evidence>
<dbReference type="GeneID" id="26099180"/>
<dbReference type="RefSeq" id="WP_055408514.1">
    <property type="nucleotide sequence ID" value="NZ_CP013011.1"/>
</dbReference>
<protein>
    <submittedName>
        <fullName evidence="1">Uncharacterized protein</fullName>
    </submittedName>
</protein>
<organism evidence="1 3">
    <name type="scientific">Pyrodictium delaneyi</name>
    <dbReference type="NCBI Taxonomy" id="1273541"/>
    <lineage>
        <taxon>Archaea</taxon>
        <taxon>Thermoproteota</taxon>
        <taxon>Thermoprotei</taxon>
        <taxon>Desulfurococcales</taxon>
        <taxon>Pyrodictiaceae</taxon>
        <taxon>Pyrodictium</taxon>
    </lineage>
</organism>
<dbReference type="EMBL" id="CP013011">
    <property type="protein sequence ID" value="ALL00890.1"/>
    <property type="molecule type" value="Genomic_DNA"/>
</dbReference>
<sequence length="371" mass="41027">MHRLYEEACSRLQKLCPRPTPLHLREQGVLLANLREIDEQLAASLASVDQDTIASALTGLEEFFASRVSDRCHVCGRKTEGMAELWSYMIEGSQGLAVFEDLVPLCDRCLEALRPEALSPRRLGKTAKWLAKVNGTDKGEVEELLDRVLEEWRAASRVSEWSVDLSRLGELGVDHEPLERLLGGAAAGRYSLAEGTVSAINYALDTIRVMVLDDVDALCSRRVDASILAARAQRRGLSPDWTALHTHIDLLLDWGLCIRGPEEAAWALEAAWVVHLPRGQRAQLVPRLIEALGRGETWAIRVETPRQPSDPAPVAVYTPSFVDVDLAARGAEELAAILHSMGAAPRQLRLYPRDPVSGRLARYHLYSVAIL</sequence>
<keyword evidence="4" id="KW-1185">Reference proteome</keyword>
<evidence type="ECO:0000313" key="2">
    <source>
        <dbReference type="EMBL" id="OWJ55489.1"/>
    </source>
</evidence>
<name>A0A0P0N438_9CREN</name>
<dbReference type="STRING" id="1273541.Pyrde_0840"/>
<gene>
    <name evidence="2" type="ORF">Pdsh_01450</name>
    <name evidence="1" type="ORF">Pyrde_0840</name>
</gene>
<dbReference type="AlphaFoldDB" id="A0A0P0N438"/>
<reference evidence="1 3" key="1">
    <citation type="submission" date="2015-10" db="EMBL/GenBank/DDBJ databases">
        <title>Complete genome sequence of hyperthermophilic archaeon Pyrodictium delaneyi Su06.</title>
        <authorList>
            <person name="Jung J.-H."/>
            <person name="Lin J."/>
            <person name="Holden J.F."/>
            <person name="Park C.-S."/>
        </authorList>
    </citation>
    <scope>NUCLEOTIDE SEQUENCE [LARGE SCALE GENOMIC DNA]</scope>
    <source>
        <strain evidence="1 3">Su06</strain>
    </source>
</reference>